<reference evidence="1" key="1">
    <citation type="submission" date="2021-02" db="EMBL/GenBank/DDBJ databases">
        <authorList>
            <consortium name="DOE Joint Genome Institute"/>
            <person name="Ahrendt S."/>
            <person name="Looney B.P."/>
            <person name="Miyauchi S."/>
            <person name="Morin E."/>
            <person name="Drula E."/>
            <person name="Courty P.E."/>
            <person name="Chicoki N."/>
            <person name="Fauchery L."/>
            <person name="Kohler A."/>
            <person name="Kuo A."/>
            <person name="Labutti K."/>
            <person name="Pangilinan J."/>
            <person name="Lipzen A."/>
            <person name="Riley R."/>
            <person name="Andreopoulos W."/>
            <person name="He G."/>
            <person name="Johnson J."/>
            <person name="Barry K.W."/>
            <person name="Grigoriev I.V."/>
            <person name="Nagy L."/>
            <person name="Hibbett D."/>
            <person name="Henrissat B."/>
            <person name="Matheny P.B."/>
            <person name="Labbe J."/>
            <person name="Martin F."/>
        </authorList>
    </citation>
    <scope>NUCLEOTIDE SEQUENCE</scope>
    <source>
        <strain evidence="1">EC-137</strain>
    </source>
</reference>
<organism evidence="1 2">
    <name type="scientific">Vararia minispora EC-137</name>
    <dbReference type="NCBI Taxonomy" id="1314806"/>
    <lineage>
        <taxon>Eukaryota</taxon>
        <taxon>Fungi</taxon>
        <taxon>Dikarya</taxon>
        <taxon>Basidiomycota</taxon>
        <taxon>Agaricomycotina</taxon>
        <taxon>Agaricomycetes</taxon>
        <taxon>Russulales</taxon>
        <taxon>Lachnocladiaceae</taxon>
        <taxon>Vararia</taxon>
    </lineage>
</organism>
<comment type="caution">
    <text evidence="1">The sequence shown here is derived from an EMBL/GenBank/DDBJ whole genome shotgun (WGS) entry which is preliminary data.</text>
</comment>
<dbReference type="Proteomes" id="UP000814128">
    <property type="component" value="Unassembled WGS sequence"/>
</dbReference>
<proteinExistence type="predicted"/>
<sequence>MSLALAKALPDDPPSAGLPQPPPPPPPKSSLPPATPSKAPTLPPIDAATDFDILGPPRPTPDPAQPLPSPTSPGFGQEGRPKKANPLADLIDTEKLYVEQLTGIIRKVAAAWSRSNLPPRDLDLMFRALESVYKANRSLFSRLKEIGTNPSSPKALGDLLMRWIDELDTPYTTYCERYRVGFDEWEPVRSNDRLPSTLATFSTSTPPPLSSSSPTPGIWTLDELFLLPKGRLKYYKKLYGRLLKGTQPGRSDHKLLLAAAEKLEHLLSIVDARSGVYAGQADTPVAPVPPPAPPVVTEDEIVVDLRAQLSHDEGAKVHSPADGPTGSETSESTRTSNLSSANRHSEETAPSPVGGPPATLQVTLLELERRLDIERCVDIFTMQPKQVKLQLVPPNLPFKRDVRLAVEAVVSFTPSKGGEQTRYTRGRVFVLSDLLLVAAAALPEERGGLGDADMFLLFPPLSGKFLKVGRVNGRDNVMEVNVMKKEILFVELSSAQLCDRTLEEFQECIDFARATSKHPVPPLPAGLSGRPGASLPTSQTAPELTQRTSTSPPPPPVPHRVSSPPSASPTTSGVFSPPRFGSPAHSEDDAAGMGRLRLPLDGPVQMQQGAQRMPALHEHVPQRSSSMAEMNADGTTPPGPGRRFSPPSGPNGPGRRFSPPQQSIQPGQVFSPGQIVPGGSFGPGQIMPGQSFQPGMIVGPGMRGPQGGMGLQSRPGPGGMPPRGPGMGGPLPPPPGDGRGPPSMDGHDFPPLDGRGPPPDGRGPPTGMGGPPPPPRDGPPPPGVPPGPGGPPGLMGGPPQRQASLPQPRPMLPGPNGGLGAPPIPLGSRSTPATPVNGSFPQPPNPPFASVPHRPPSDPSFQGGLRKAPSAHSLHAQFDPRPASAFDGAPLMPGRPGTGPSGMLPRRPSQTSLAPSFSATLPSARLANSRSPSMRGNAYAESPPGSPEAGAAPLPAEPVTSTISASMKCKVFLKQHHAQWKALGGARLKLWRQDPGNVKQLVVEAEDRQKSVLISTIVLTDGVERVGKTGVAVELSDRGARTGIVYMIQLRNEQSCAGLYDSLLAGSDRTT</sequence>
<keyword evidence="2" id="KW-1185">Reference proteome</keyword>
<protein>
    <submittedName>
        <fullName evidence="1">Uncharacterized protein</fullName>
    </submittedName>
</protein>
<accession>A0ACB8QXN0</accession>
<name>A0ACB8QXN0_9AGAM</name>
<dbReference type="EMBL" id="MU273469">
    <property type="protein sequence ID" value="KAI0036604.1"/>
    <property type="molecule type" value="Genomic_DNA"/>
</dbReference>
<evidence type="ECO:0000313" key="2">
    <source>
        <dbReference type="Proteomes" id="UP000814128"/>
    </source>
</evidence>
<reference evidence="1" key="2">
    <citation type="journal article" date="2022" name="New Phytol.">
        <title>Evolutionary transition to the ectomycorrhizal habit in the genomes of a hyperdiverse lineage of mushroom-forming fungi.</title>
        <authorList>
            <person name="Looney B."/>
            <person name="Miyauchi S."/>
            <person name="Morin E."/>
            <person name="Drula E."/>
            <person name="Courty P.E."/>
            <person name="Kohler A."/>
            <person name="Kuo A."/>
            <person name="LaButti K."/>
            <person name="Pangilinan J."/>
            <person name="Lipzen A."/>
            <person name="Riley R."/>
            <person name="Andreopoulos W."/>
            <person name="He G."/>
            <person name="Johnson J."/>
            <person name="Nolan M."/>
            <person name="Tritt A."/>
            <person name="Barry K.W."/>
            <person name="Grigoriev I.V."/>
            <person name="Nagy L.G."/>
            <person name="Hibbett D."/>
            <person name="Henrissat B."/>
            <person name="Matheny P.B."/>
            <person name="Labbe J."/>
            <person name="Martin F.M."/>
        </authorList>
    </citation>
    <scope>NUCLEOTIDE SEQUENCE</scope>
    <source>
        <strain evidence="1">EC-137</strain>
    </source>
</reference>
<gene>
    <name evidence="1" type="ORF">K488DRAFT_81850</name>
</gene>
<evidence type="ECO:0000313" key="1">
    <source>
        <dbReference type="EMBL" id="KAI0036604.1"/>
    </source>
</evidence>